<dbReference type="HOGENOM" id="CLU_2793139_0_0_6"/>
<sequence>MPELVSVIESNTGQHQKITCTIPRITAKFSYRKSTSIRCIDISWYCNTVFLREHVRMAIILASSIKAA</sequence>
<dbReference type="PIR" id="C82732">
    <property type="entry name" value="C82732"/>
</dbReference>
<proteinExistence type="predicted"/>
<accession>Q9PEJ6</accession>
<dbReference type="STRING" id="160492.XF_1032"/>
<protein>
    <submittedName>
        <fullName evidence="1">Uncharacterized protein</fullName>
    </submittedName>
</protein>
<dbReference type="EMBL" id="AE003849">
    <property type="protein sequence ID" value="AAF83842.1"/>
    <property type="molecule type" value="Genomic_DNA"/>
</dbReference>
<evidence type="ECO:0000313" key="2">
    <source>
        <dbReference type="Proteomes" id="UP000000812"/>
    </source>
</evidence>
<dbReference type="Proteomes" id="UP000000812">
    <property type="component" value="Chromosome"/>
</dbReference>
<dbReference type="AlphaFoldDB" id="Q9PEJ6"/>
<organism evidence="1 2">
    <name type="scientific">Xylella fastidiosa (strain 9a5c)</name>
    <dbReference type="NCBI Taxonomy" id="160492"/>
    <lineage>
        <taxon>Bacteria</taxon>
        <taxon>Pseudomonadati</taxon>
        <taxon>Pseudomonadota</taxon>
        <taxon>Gammaproteobacteria</taxon>
        <taxon>Lysobacterales</taxon>
        <taxon>Lysobacteraceae</taxon>
        <taxon>Xylella</taxon>
    </lineage>
</organism>
<reference evidence="1 2" key="1">
    <citation type="journal article" date="2000" name="Nature">
        <title>The genome sequence of the plant pathogen Xylella fastidiosa.</title>
        <authorList>
            <person name="Simpson A.J."/>
            <person name="Reinach F.C."/>
            <person name="Arruda P."/>
            <person name="Abreu F.A."/>
            <person name="Acencio M."/>
            <person name="Alvarenga R."/>
            <person name="Alves L.M."/>
            <person name="Araya J.E."/>
            <person name="Baia G.S."/>
            <person name="Baptista C.S."/>
            <person name="Barros M.H."/>
            <person name="Bonaccorsi E.D."/>
            <person name="Bordin S."/>
            <person name="Bove J.M."/>
            <person name="Briones M.R."/>
            <person name="Bueno M.R."/>
            <person name="Camargo A.A."/>
            <person name="Camargo L.E."/>
            <person name="Carraro D.M."/>
            <person name="Carrer H."/>
            <person name="Colauto N.B."/>
            <person name="Colombo C."/>
            <person name="Costa F.F."/>
            <person name="Costa M.C."/>
            <person name="Costa-Neto C.M."/>
            <person name="Coutinho L.L."/>
            <person name="Cristofani M."/>
            <person name="Dias-Neto E."/>
            <person name="Docena C."/>
            <person name="El-Dorry H."/>
            <person name="Facincani A.P."/>
            <person name="Ferreira A.J."/>
            <person name="Ferreira V.C."/>
            <person name="Ferro J.A."/>
            <person name="Fraga J.S."/>
            <person name="Franca S.C."/>
            <person name="Franco M.C."/>
            <person name="Frohme M."/>
            <person name="Furlan L.R."/>
            <person name="Garnier M."/>
            <person name="Goldman G.H."/>
            <person name="Goldman M.H."/>
            <person name="Gomes S.L."/>
            <person name="Gruber A."/>
            <person name="Ho P.L."/>
            <person name="Hoheisel J.D."/>
            <person name="Junqueira M.L."/>
            <person name="Kemper E.L."/>
            <person name="Kitajima J.P."/>
            <person name="Krieger J.E."/>
            <person name="Kuramae E.E."/>
            <person name="Laigret F."/>
            <person name="Lambais M.R."/>
            <person name="Leite L.C."/>
            <person name="Lemos E.G."/>
            <person name="Lemos M.V."/>
            <person name="Lopes S.A."/>
            <person name="Lopes C.R."/>
            <person name="Machado J.A."/>
            <person name="Machado M.A."/>
            <person name="Madeira A.M."/>
            <person name="Madeira H.M."/>
            <person name="Marino C.L."/>
            <person name="Marques M.V."/>
            <person name="Martins E.A."/>
            <person name="Martins E.M."/>
            <person name="Matsukuma A.Y."/>
            <person name="Menck C.F."/>
            <person name="Miracca E.C."/>
            <person name="Miyaki C.Y."/>
            <person name="Monteriro-Vitorello C.B."/>
            <person name="Moon D.H."/>
            <person name="Nagai M.A."/>
            <person name="Nascimento A.L."/>
            <person name="Netto L.E."/>
            <person name="Nhani A.Jr."/>
            <person name="Nobrega F.G."/>
            <person name="Nunes L.R."/>
            <person name="Oliveira M.A."/>
            <person name="de Oliveira M.C."/>
            <person name="de Oliveira R.C."/>
            <person name="Palmieri D.A."/>
            <person name="Paris A."/>
            <person name="Peixoto B.R."/>
            <person name="Pereira G.A."/>
            <person name="Pereira H.A.Jr."/>
            <person name="Pesquero J.B."/>
            <person name="Quaggio R.B."/>
            <person name="Roberto P.G."/>
            <person name="Rodrigues V."/>
            <person name="de M Rosa A.J."/>
            <person name="de Rosa V.E.Jr."/>
            <person name="de Sa R.G."/>
            <person name="Santelli R.V."/>
            <person name="Sawasaki H.E."/>
            <person name="da Silva A.C."/>
            <person name="da Silva A.M."/>
            <person name="da Silva F.R."/>
            <person name="da Silva W.A.Jr."/>
            <person name="da Silveira J.F."/>
            <person name="Silvestri M.L."/>
            <person name="Siqueira W.J."/>
            <person name="de Souza A.A."/>
            <person name="de Souza A.P."/>
            <person name="Terenzi M.F."/>
            <person name="Truffi D."/>
            <person name="Tsai S.M."/>
            <person name="Tsuhako M.H."/>
            <person name="Vallada H."/>
            <person name="Van Sluys M.A."/>
            <person name="Verjovski-Almeida S."/>
            <person name="Vettore A.L."/>
            <person name="Zago M.A."/>
            <person name="Zatz M."/>
            <person name="Meidanis J."/>
            <person name="Setubal J.C."/>
        </authorList>
    </citation>
    <scope>NUCLEOTIDE SEQUENCE [LARGE SCALE GENOMIC DNA]</scope>
    <source>
        <strain evidence="1 2">9a5c</strain>
    </source>
</reference>
<name>Q9PEJ6_XYLFA</name>
<dbReference type="KEGG" id="xfa:XF_1032"/>
<gene>
    <name evidence="1" type="ordered locus">XF_1032</name>
</gene>
<evidence type="ECO:0000313" key="1">
    <source>
        <dbReference type="EMBL" id="AAF83842.1"/>
    </source>
</evidence>